<evidence type="ECO:0000313" key="5">
    <source>
        <dbReference type="Proteomes" id="UP000314294"/>
    </source>
</evidence>
<evidence type="ECO:0000313" key="4">
    <source>
        <dbReference type="EMBL" id="TNN23839.1"/>
    </source>
</evidence>
<keyword evidence="2" id="KW-1133">Transmembrane helix</keyword>
<feature type="domain" description="Cation-transporting P-type ATPase C-terminal" evidence="3">
    <location>
        <begin position="5"/>
        <end position="66"/>
    </location>
</feature>
<dbReference type="Pfam" id="PF00689">
    <property type="entry name" value="Cation_ATPase_C"/>
    <property type="match status" value="1"/>
</dbReference>
<feature type="region of interest" description="Disordered" evidence="1">
    <location>
        <begin position="151"/>
        <end position="220"/>
    </location>
</feature>
<dbReference type="EMBL" id="SRLO01017193">
    <property type="protein sequence ID" value="TNN23839.1"/>
    <property type="molecule type" value="Genomic_DNA"/>
</dbReference>
<gene>
    <name evidence="4" type="primary">ATP2C1_2</name>
    <name evidence="4" type="ORF">EYF80_066040</name>
</gene>
<dbReference type="Proteomes" id="UP000314294">
    <property type="component" value="Unassembled WGS sequence"/>
</dbReference>
<keyword evidence="2" id="KW-0472">Membrane</keyword>
<accession>A0A4Z2E508</accession>
<proteinExistence type="predicted"/>
<feature type="compositionally biased region" description="Basic and acidic residues" evidence="1">
    <location>
        <begin position="189"/>
        <end position="213"/>
    </location>
</feature>
<name>A0A4Z2E508_9TELE</name>
<dbReference type="InterPro" id="IPR023298">
    <property type="entry name" value="ATPase_P-typ_TM_dom_sf"/>
</dbReference>
<dbReference type="OrthoDB" id="3352408at2759"/>
<dbReference type="SUPFAM" id="SSF81665">
    <property type="entry name" value="Calcium ATPase, transmembrane domain M"/>
    <property type="match status" value="1"/>
</dbReference>
<organism evidence="4 5">
    <name type="scientific">Liparis tanakae</name>
    <name type="common">Tanaka's snailfish</name>
    <dbReference type="NCBI Taxonomy" id="230148"/>
    <lineage>
        <taxon>Eukaryota</taxon>
        <taxon>Metazoa</taxon>
        <taxon>Chordata</taxon>
        <taxon>Craniata</taxon>
        <taxon>Vertebrata</taxon>
        <taxon>Euteleostomi</taxon>
        <taxon>Actinopterygii</taxon>
        <taxon>Neopterygii</taxon>
        <taxon>Teleostei</taxon>
        <taxon>Neoteleostei</taxon>
        <taxon>Acanthomorphata</taxon>
        <taxon>Eupercaria</taxon>
        <taxon>Perciformes</taxon>
        <taxon>Cottioidei</taxon>
        <taxon>Cottales</taxon>
        <taxon>Liparidae</taxon>
        <taxon>Liparis</taxon>
    </lineage>
</organism>
<comment type="caution">
    <text evidence="4">The sequence shown here is derived from an EMBL/GenBank/DDBJ whole genome shotgun (WGS) entry which is preliminary data.</text>
</comment>
<feature type="transmembrane region" description="Helical" evidence="2">
    <location>
        <begin position="42"/>
        <end position="61"/>
    </location>
</feature>
<feature type="transmembrane region" description="Helical" evidence="2">
    <location>
        <begin position="12"/>
        <end position="30"/>
    </location>
</feature>
<dbReference type="Gene3D" id="1.20.1110.10">
    <property type="entry name" value="Calcium-transporting ATPase, transmembrane domain"/>
    <property type="match status" value="1"/>
</dbReference>
<dbReference type="InterPro" id="IPR006068">
    <property type="entry name" value="ATPase_P-typ_cation-transptr_C"/>
</dbReference>
<evidence type="ECO:0000259" key="3">
    <source>
        <dbReference type="Pfam" id="PF00689"/>
    </source>
</evidence>
<sequence length="220" mass="24334">MVHELGLCSNRTFCYAVLASIMGQLLVIYFPPLQNVFQTESLSVFDLLFLVTLTSSVCLVSEAIKLMERWRGVERSPPSDCFHEGPEDLEEDECYGSLRLWSGTGGSSRLHLVDLSQYRGPRLPLGVDLDSGETPSSPGLLVFFRTGSLEEPCEESSPEGLPKVSRRSPEGLPKVSRRSPEGLPKVSRRSPEGLLKDSRRSPEGLLKDSRRTPEGLLKVS</sequence>
<reference evidence="4 5" key="1">
    <citation type="submission" date="2019-03" db="EMBL/GenBank/DDBJ databases">
        <title>First draft genome of Liparis tanakae, snailfish: a comprehensive survey of snailfish specific genes.</title>
        <authorList>
            <person name="Kim W."/>
            <person name="Song I."/>
            <person name="Jeong J.-H."/>
            <person name="Kim D."/>
            <person name="Kim S."/>
            <person name="Ryu S."/>
            <person name="Song J.Y."/>
            <person name="Lee S.K."/>
        </authorList>
    </citation>
    <scope>NUCLEOTIDE SEQUENCE [LARGE SCALE GENOMIC DNA]</scope>
    <source>
        <tissue evidence="4">Muscle</tissue>
    </source>
</reference>
<keyword evidence="2" id="KW-0812">Transmembrane</keyword>
<dbReference type="AlphaFoldDB" id="A0A4Z2E508"/>
<evidence type="ECO:0000256" key="2">
    <source>
        <dbReference type="SAM" id="Phobius"/>
    </source>
</evidence>
<evidence type="ECO:0000256" key="1">
    <source>
        <dbReference type="SAM" id="MobiDB-lite"/>
    </source>
</evidence>
<protein>
    <submittedName>
        <fullName evidence="4">Calcium-transporting ATPase type 2C member 1</fullName>
    </submittedName>
</protein>
<keyword evidence="5" id="KW-1185">Reference proteome</keyword>